<keyword evidence="3" id="KW-1185">Reference proteome</keyword>
<dbReference type="SUPFAM" id="SSF51126">
    <property type="entry name" value="Pectin lyase-like"/>
    <property type="match status" value="1"/>
</dbReference>
<dbReference type="InterPro" id="IPR012334">
    <property type="entry name" value="Pectin_lyas_fold"/>
</dbReference>
<dbReference type="InterPro" id="IPR011050">
    <property type="entry name" value="Pectin_lyase_fold/virulence"/>
</dbReference>
<dbReference type="Gene3D" id="2.160.20.10">
    <property type="entry name" value="Single-stranded right-handed beta-helix, Pectin lyase-like"/>
    <property type="match status" value="1"/>
</dbReference>
<dbReference type="PANTHER" id="PTHR36453:SF1">
    <property type="entry name" value="RIGHT HANDED BETA HELIX DOMAIN-CONTAINING PROTEIN"/>
    <property type="match status" value="1"/>
</dbReference>
<comment type="caution">
    <text evidence="2">The sequence shown here is derived from an EMBL/GenBank/DDBJ whole genome shotgun (WGS) entry which is preliminary data.</text>
</comment>
<protein>
    <recommendedName>
        <fullName evidence="1">Right handed beta helix domain-containing protein</fullName>
    </recommendedName>
</protein>
<proteinExistence type="predicted"/>
<reference evidence="2" key="1">
    <citation type="submission" date="2023-07" db="EMBL/GenBank/DDBJ databases">
        <title>Genomic Encyclopedia of Type Strains, Phase IV (KMG-IV): sequencing the most valuable type-strain genomes for metagenomic binning, comparative biology and taxonomic classification.</title>
        <authorList>
            <person name="Goeker M."/>
        </authorList>
    </citation>
    <scope>NUCLEOTIDE SEQUENCE</scope>
    <source>
        <strain evidence="2">DSM 24202</strain>
    </source>
</reference>
<organism evidence="2 3">
    <name type="scientific">Oligosphaera ethanolica</name>
    <dbReference type="NCBI Taxonomy" id="760260"/>
    <lineage>
        <taxon>Bacteria</taxon>
        <taxon>Pseudomonadati</taxon>
        <taxon>Lentisphaerota</taxon>
        <taxon>Oligosphaeria</taxon>
        <taxon>Oligosphaerales</taxon>
        <taxon>Oligosphaeraceae</taxon>
        <taxon>Oligosphaera</taxon>
    </lineage>
</organism>
<dbReference type="InterPro" id="IPR006626">
    <property type="entry name" value="PbH1"/>
</dbReference>
<dbReference type="Gene3D" id="2.60.40.1190">
    <property type="match status" value="2"/>
</dbReference>
<dbReference type="Pfam" id="PF13229">
    <property type="entry name" value="Beta_helix"/>
    <property type="match status" value="1"/>
</dbReference>
<gene>
    <name evidence="2" type="ORF">J3R75_003495</name>
</gene>
<accession>A0AAE4AQR2</accession>
<dbReference type="PANTHER" id="PTHR36453">
    <property type="entry name" value="SECRETED PROTEIN-RELATED"/>
    <property type="match status" value="1"/>
</dbReference>
<evidence type="ECO:0000313" key="3">
    <source>
        <dbReference type="Proteomes" id="UP001238163"/>
    </source>
</evidence>
<sequence length="983" mass="107190">MSTIKRVMTVLVYAVLAATGYCQGQGLYYVAVNGKDAWSGTLPAPNATGNDGPKASLAAARDASRVMAGLERRIVLGEGRFFQNQPLQLDSRDSGLVIAGAGVDKTIVYGGRRIEGWRQAGEHFWRAELPKDLPDWSFRVLLVNDQLQARARFPEEGYLEHETEFKVRWMSTAGGGWERKPTEKECIQLQYRQGDIPATLAVANAEVTVCHMWSESTVLLAGHDPATRTLTFASRTEYPVGSYGVHRYALWNIREGMTRPGQWYLDRTERAVYYWPAEGVDMATAMIVAPTVESIFDVQGTAKERVNGLSISGMTMSATHAPMRPAGFGAASWPGAVQLTYADKVLVDAIAVCNAGGWGVREWNGQGLVVSNSLFHHLGGGGIRFGSAERIDNNRIYHIGLVSASAIALSGRCEKALIRRNVIHDTPYSGMSVGGVSTIIEENLLYRCMQVHRDGAAIYVSSSTDCIIRRNLARDMVQIGQGYGVSAYYLDEKCRNCVVSENVAINIPHPSQNHMTLNCELRDNVFISEGDMKIAFSRCNGHVVSGNTFHIGGKLNVTEPDAISTWADNVIFVRNETEGRIMAEVPQPEKAVRDKPRYFRPQNHDSVPVVDGKLGDGEWPNGGLAFNERINQRGVRGAPTSVKILADDEFLYFFSNIVTMFPDQRKLGTTWGVDEGVELVLESRDGDKRHCYVLRGFSDGTLQSLTLAGVTQEQAEAFRSGVQYAAGVDRLVWRSEWGVPTKALGLTPGEKTTLRFNMTAYRSEDDVFAQLAGTMGETWDLERGAVLMLNWDAPAAQAAKDTPLVPALTGAIAADWKGLALELAQTPAGVPLSATPAQALLARSGDTLLVRVVVPTAQVTKGATWRQDDGAEVCLAGKTADGKAVVWVIRGYANGQLELSDEAGAPPAAGDAQRPQLQFQATVNAGNWQAEWRLPIAALGLDSTKPVPFNIGVFRQQDRQWINWIGTGGATWKLANAGAIRLQ</sequence>
<dbReference type="InterPro" id="IPR039448">
    <property type="entry name" value="Beta_helix"/>
</dbReference>
<dbReference type="EMBL" id="JAUSVL010000001">
    <property type="protein sequence ID" value="MDQ0291388.1"/>
    <property type="molecule type" value="Genomic_DNA"/>
</dbReference>
<dbReference type="SUPFAM" id="SSF49344">
    <property type="entry name" value="CBD9-like"/>
    <property type="match status" value="2"/>
</dbReference>
<dbReference type="Proteomes" id="UP001238163">
    <property type="component" value="Unassembled WGS sequence"/>
</dbReference>
<evidence type="ECO:0000313" key="2">
    <source>
        <dbReference type="EMBL" id="MDQ0291388.1"/>
    </source>
</evidence>
<dbReference type="AlphaFoldDB" id="A0AAE4AQR2"/>
<dbReference type="SMART" id="SM00710">
    <property type="entry name" value="PbH1"/>
    <property type="match status" value="3"/>
</dbReference>
<name>A0AAE4AQR2_9BACT</name>
<dbReference type="RefSeq" id="WP_307264116.1">
    <property type="nucleotide sequence ID" value="NZ_JAUSVL010000001.1"/>
</dbReference>
<feature type="domain" description="Right handed beta helix" evidence="1">
    <location>
        <begin position="359"/>
        <end position="507"/>
    </location>
</feature>
<evidence type="ECO:0000259" key="1">
    <source>
        <dbReference type="Pfam" id="PF13229"/>
    </source>
</evidence>